<keyword evidence="4" id="KW-0472">Membrane</keyword>
<dbReference type="GO" id="GO:0004888">
    <property type="term" value="F:transmembrane signaling receptor activity"/>
    <property type="evidence" value="ECO:0007669"/>
    <property type="project" value="TreeGrafter"/>
</dbReference>
<accession>A0A5C1QSM3</accession>
<keyword evidence="3" id="KW-0807">Transducer</keyword>
<dbReference type="Pfam" id="PF13682">
    <property type="entry name" value="CZB"/>
    <property type="match status" value="1"/>
</dbReference>
<dbReference type="GO" id="GO:0007165">
    <property type="term" value="P:signal transduction"/>
    <property type="evidence" value="ECO:0007669"/>
    <property type="project" value="UniProtKB-KW"/>
</dbReference>
<name>A0A5C1QSM3_9SPIO</name>
<dbReference type="SMART" id="SM00283">
    <property type="entry name" value="MA"/>
    <property type="match status" value="1"/>
</dbReference>
<evidence type="ECO:0000256" key="2">
    <source>
        <dbReference type="ARBA" id="ARBA00029447"/>
    </source>
</evidence>
<evidence type="ECO:0000256" key="4">
    <source>
        <dbReference type="SAM" id="Phobius"/>
    </source>
</evidence>
<feature type="transmembrane region" description="Helical" evidence="4">
    <location>
        <begin position="21"/>
        <end position="39"/>
    </location>
</feature>
<evidence type="ECO:0000313" key="7">
    <source>
        <dbReference type="Proteomes" id="UP000324209"/>
    </source>
</evidence>
<keyword evidence="7" id="KW-1185">Reference proteome</keyword>
<reference evidence="6 7" key="1">
    <citation type="submission" date="2019-02" db="EMBL/GenBank/DDBJ databases">
        <title>Complete Genome Sequence and Methylome Analysis of free living Spirochaetas.</title>
        <authorList>
            <person name="Fomenkov A."/>
            <person name="Dubinina G."/>
            <person name="Leshcheva N."/>
            <person name="Mikheeva N."/>
            <person name="Grabovich M."/>
            <person name="Vincze T."/>
            <person name="Roberts R.J."/>
        </authorList>
    </citation>
    <scope>NUCLEOTIDE SEQUENCE [LARGE SCALE GENOMIC DNA]</scope>
    <source>
        <strain evidence="6 7">K2</strain>
    </source>
</reference>
<keyword evidence="1" id="KW-0145">Chemotaxis</keyword>
<dbReference type="InterPro" id="IPR025991">
    <property type="entry name" value="Chemoreceptor_zinc-bind_dom"/>
</dbReference>
<dbReference type="PANTHER" id="PTHR43531">
    <property type="entry name" value="PROTEIN ICFG"/>
    <property type="match status" value="1"/>
</dbReference>
<evidence type="ECO:0000256" key="1">
    <source>
        <dbReference type="ARBA" id="ARBA00022500"/>
    </source>
</evidence>
<feature type="domain" description="Methyl-accepting transducer" evidence="5">
    <location>
        <begin position="158"/>
        <end position="380"/>
    </location>
</feature>
<dbReference type="Gene3D" id="1.20.120.30">
    <property type="entry name" value="Aspartate receptor, ligand-binding domain"/>
    <property type="match status" value="1"/>
</dbReference>
<dbReference type="GO" id="GO:0006935">
    <property type="term" value="P:chemotaxis"/>
    <property type="evidence" value="ECO:0007669"/>
    <property type="project" value="UniProtKB-KW"/>
</dbReference>
<keyword evidence="4" id="KW-0812">Transmembrane</keyword>
<keyword evidence="4" id="KW-1133">Transmembrane helix</keyword>
<dbReference type="Gene3D" id="1.10.287.950">
    <property type="entry name" value="Methyl-accepting chemotaxis protein"/>
    <property type="match status" value="1"/>
</dbReference>
<dbReference type="OrthoDB" id="9808588at2"/>
<comment type="similarity">
    <text evidence="2">Belongs to the methyl-accepting chemotaxis (MCP) protein family.</text>
</comment>
<proteinExistence type="inferred from homology"/>
<dbReference type="InterPro" id="IPR004089">
    <property type="entry name" value="MCPsignal_dom"/>
</dbReference>
<dbReference type="Proteomes" id="UP000324209">
    <property type="component" value="Chromosome"/>
</dbReference>
<dbReference type="PROSITE" id="PS50111">
    <property type="entry name" value="CHEMOTAXIS_TRANSDUC_2"/>
    <property type="match status" value="1"/>
</dbReference>
<evidence type="ECO:0000259" key="5">
    <source>
        <dbReference type="PROSITE" id="PS50111"/>
    </source>
</evidence>
<protein>
    <recommendedName>
        <fullName evidence="5">Methyl-accepting transducer domain-containing protein</fullName>
    </recommendedName>
</protein>
<dbReference type="GO" id="GO:0005886">
    <property type="term" value="C:plasma membrane"/>
    <property type="evidence" value="ECO:0007669"/>
    <property type="project" value="TreeGrafter"/>
</dbReference>
<dbReference type="AlphaFoldDB" id="A0A5C1QSM3"/>
<dbReference type="EMBL" id="CP036150">
    <property type="protein sequence ID" value="QEN09596.1"/>
    <property type="molecule type" value="Genomic_DNA"/>
</dbReference>
<organism evidence="6 7">
    <name type="scientific">Oceanispirochaeta crateris</name>
    <dbReference type="NCBI Taxonomy" id="2518645"/>
    <lineage>
        <taxon>Bacteria</taxon>
        <taxon>Pseudomonadati</taxon>
        <taxon>Spirochaetota</taxon>
        <taxon>Spirochaetia</taxon>
        <taxon>Spirochaetales</taxon>
        <taxon>Spirochaetaceae</taxon>
        <taxon>Oceanispirochaeta</taxon>
    </lineage>
</organism>
<dbReference type="InterPro" id="IPR051310">
    <property type="entry name" value="MCP_chemotaxis"/>
</dbReference>
<dbReference type="SUPFAM" id="SSF58104">
    <property type="entry name" value="Methyl-accepting chemotaxis protein (MCP) signaling domain"/>
    <property type="match status" value="1"/>
</dbReference>
<dbReference type="KEGG" id="ock:EXM22_17000"/>
<evidence type="ECO:0000256" key="3">
    <source>
        <dbReference type="PROSITE-ProRule" id="PRU00284"/>
    </source>
</evidence>
<feature type="transmembrane region" description="Helical" evidence="4">
    <location>
        <begin position="45"/>
        <end position="64"/>
    </location>
</feature>
<sequence length="560" mass="62590">MIHKISKRIQKEFETMKIRSSSFITFVLTILVITLTLLAMDASLYQYSIICLTLILGMTSILNVSRLHTNIARFEVIIDDRLHHELPPSGDTLQTAETLSNHMQACQLSRNKTQLILKENKTHSVEFTKELKDSVYLTTTINGSVMNIRGKISELNNSLLSSSSAIEEISRTITSFSSQIEEQSASVIQTSSAIEEMDASIRNVSDITHRQTESSKDLLSLTDKSQQGMEEMNKIIETVNNNIDSVQEIINVIDEIASQTNLLSMNAAIEAAHAGEAGKGFAVVADEIRKLAESTAENSTLISQTLKKIISNVRDVRRAGAESLHDFNSIKEETEQLVEAFSQIQDATSELNIGSHEIVQATQLLTRISSHIKDGSGEIELSTRDIQDSISNIVNASRDTESEIGEINTISGKMNSMFLNISNVFLNYESYMEKIQEFQNFEFGTAMNFSAVKVIIHHLLWVIKVRGVIDGTMNIAVSEVSDHHSCELGQWIDKKVPDHIKQLDIFPSFVKRHEEMHNLVKEITSTIDNKTQSQIEEDYSVLIQLSEGIIDDLTLINGKL</sequence>
<evidence type="ECO:0000313" key="6">
    <source>
        <dbReference type="EMBL" id="QEN09596.1"/>
    </source>
</evidence>
<dbReference type="PANTHER" id="PTHR43531:SF11">
    <property type="entry name" value="METHYL-ACCEPTING CHEMOTAXIS PROTEIN 3"/>
    <property type="match status" value="1"/>
</dbReference>
<gene>
    <name evidence="6" type="ORF">EXM22_17000</name>
</gene>
<dbReference type="Pfam" id="PF00015">
    <property type="entry name" value="MCPsignal"/>
    <property type="match status" value="1"/>
</dbReference>